<gene>
    <name evidence="3" type="ORF">EV653_5442</name>
</gene>
<dbReference type="AlphaFoldDB" id="A0A4R8C615"/>
<comment type="caution">
    <text evidence="3">The sequence shown here is derived from an EMBL/GenBank/DDBJ whole genome shotgun (WGS) entry which is preliminary data.</text>
</comment>
<reference evidence="3 4" key="1">
    <citation type="submission" date="2019-03" db="EMBL/GenBank/DDBJ databases">
        <title>Genomic Encyclopedia of Type Strains, Phase III (KMG-III): the genomes of soil and plant-associated and newly described type strains.</title>
        <authorList>
            <person name="Whitman W."/>
        </authorList>
    </citation>
    <scope>NUCLEOTIDE SEQUENCE [LARGE SCALE GENOMIC DNA]</scope>
    <source>
        <strain evidence="3 4">VKM Ac-2573</strain>
    </source>
</reference>
<sequence>MTEYLITFNDGAMDHIPAEDWPDVGKASHEVVREAVNAGVWVYGGGLERQQATLVDPDGLVTDGPYPETKEVVGGFSVVNVATREEALKWAAKIATACRCTQEVRELMPDPETDALIREVAQRAHPADDA</sequence>
<dbReference type="Pfam" id="PF03795">
    <property type="entry name" value="YCII"/>
    <property type="match status" value="1"/>
</dbReference>
<evidence type="ECO:0000313" key="4">
    <source>
        <dbReference type="Proteomes" id="UP000295146"/>
    </source>
</evidence>
<comment type="similarity">
    <text evidence="1">Belongs to the YciI family.</text>
</comment>
<proteinExistence type="inferred from homology"/>
<dbReference type="OrthoDB" id="3212458at2"/>
<dbReference type="RefSeq" id="WP_134106435.1">
    <property type="nucleotide sequence ID" value="NZ_SODP01000002.1"/>
</dbReference>
<dbReference type="InterPro" id="IPR005545">
    <property type="entry name" value="YCII"/>
</dbReference>
<organism evidence="3 4">
    <name type="scientific">Kribbella pratensis</name>
    <dbReference type="NCBI Taxonomy" id="2512112"/>
    <lineage>
        <taxon>Bacteria</taxon>
        <taxon>Bacillati</taxon>
        <taxon>Actinomycetota</taxon>
        <taxon>Actinomycetes</taxon>
        <taxon>Propionibacteriales</taxon>
        <taxon>Kribbellaceae</taxon>
        <taxon>Kribbella</taxon>
    </lineage>
</organism>
<dbReference type="EMBL" id="SODP01000002">
    <property type="protein sequence ID" value="TDW71360.1"/>
    <property type="molecule type" value="Genomic_DNA"/>
</dbReference>
<protein>
    <submittedName>
        <fullName evidence="3">YCII-related domain-containing protein</fullName>
    </submittedName>
</protein>
<evidence type="ECO:0000259" key="2">
    <source>
        <dbReference type="Pfam" id="PF03795"/>
    </source>
</evidence>
<evidence type="ECO:0000256" key="1">
    <source>
        <dbReference type="ARBA" id="ARBA00007689"/>
    </source>
</evidence>
<feature type="domain" description="YCII-related" evidence="2">
    <location>
        <begin position="31"/>
        <end position="107"/>
    </location>
</feature>
<dbReference type="PANTHER" id="PTHR35174">
    <property type="entry name" value="BLL7171 PROTEIN-RELATED"/>
    <property type="match status" value="1"/>
</dbReference>
<dbReference type="Gene3D" id="3.30.70.1060">
    <property type="entry name" value="Dimeric alpha+beta barrel"/>
    <property type="match status" value="1"/>
</dbReference>
<evidence type="ECO:0000313" key="3">
    <source>
        <dbReference type="EMBL" id="TDW71360.1"/>
    </source>
</evidence>
<accession>A0A4R8C615</accession>
<name>A0A4R8C615_9ACTN</name>
<dbReference type="Proteomes" id="UP000295146">
    <property type="component" value="Unassembled WGS sequence"/>
</dbReference>
<keyword evidence="4" id="KW-1185">Reference proteome</keyword>
<dbReference type="SUPFAM" id="SSF54909">
    <property type="entry name" value="Dimeric alpha+beta barrel"/>
    <property type="match status" value="1"/>
</dbReference>
<dbReference type="InterPro" id="IPR011008">
    <property type="entry name" value="Dimeric_a/b-barrel"/>
</dbReference>